<keyword evidence="1" id="KW-0732">Signal</keyword>
<reference evidence="3" key="1">
    <citation type="submission" date="2016-03" db="EMBL/GenBank/DDBJ databases">
        <authorList>
            <person name="Guldener U."/>
        </authorList>
    </citation>
    <scope>NUCLEOTIDE SEQUENCE [LARGE SCALE GENOMIC DNA]</scope>
    <source>
        <strain evidence="3">04CH-RAC-A.6.1</strain>
    </source>
</reference>
<accession>A0A1E1L9L1</accession>
<sequence length="103" mass="11074">MQLQTVTILLFAGALQVQAYEVCGRTLPTIYGHCVANGPDDSNCVDAKPSCPPGSSVKIVNYITGACYTDEECWTKVDIHIVAKTSKGTILICLKVQMLPAIE</sequence>
<dbReference type="AlphaFoldDB" id="A0A1E1L9L1"/>
<name>A0A1E1L9L1_9HELO</name>
<evidence type="ECO:0000313" key="3">
    <source>
        <dbReference type="Proteomes" id="UP000178912"/>
    </source>
</evidence>
<proteinExistence type="predicted"/>
<dbReference type="Proteomes" id="UP000178912">
    <property type="component" value="Unassembled WGS sequence"/>
</dbReference>
<feature type="chain" id="PRO_5009446793" description="Extracellular membrane protein CFEM domain-containing protein" evidence="1">
    <location>
        <begin position="20"/>
        <end position="103"/>
    </location>
</feature>
<evidence type="ECO:0000256" key="1">
    <source>
        <dbReference type="SAM" id="SignalP"/>
    </source>
</evidence>
<evidence type="ECO:0000313" key="2">
    <source>
        <dbReference type="EMBL" id="CZT07251.1"/>
    </source>
</evidence>
<dbReference type="EMBL" id="FJUX01000094">
    <property type="protein sequence ID" value="CZT07251.1"/>
    <property type="molecule type" value="Genomic_DNA"/>
</dbReference>
<organism evidence="2 3">
    <name type="scientific">Rhynchosporium agropyri</name>
    <dbReference type="NCBI Taxonomy" id="914238"/>
    <lineage>
        <taxon>Eukaryota</taxon>
        <taxon>Fungi</taxon>
        <taxon>Dikarya</taxon>
        <taxon>Ascomycota</taxon>
        <taxon>Pezizomycotina</taxon>
        <taxon>Leotiomycetes</taxon>
        <taxon>Helotiales</taxon>
        <taxon>Ploettnerulaceae</taxon>
        <taxon>Rhynchosporium</taxon>
    </lineage>
</organism>
<protein>
    <recommendedName>
        <fullName evidence="4">Extracellular membrane protein CFEM domain-containing protein</fullName>
    </recommendedName>
</protein>
<keyword evidence="3" id="KW-1185">Reference proteome</keyword>
<feature type="signal peptide" evidence="1">
    <location>
        <begin position="1"/>
        <end position="19"/>
    </location>
</feature>
<gene>
    <name evidence="2" type="ORF">RAG0_12781</name>
</gene>
<evidence type="ECO:0008006" key="4">
    <source>
        <dbReference type="Google" id="ProtNLM"/>
    </source>
</evidence>